<keyword evidence="8" id="KW-1185">Reference proteome</keyword>
<dbReference type="SUPFAM" id="SSF88723">
    <property type="entry name" value="PIN domain-like"/>
    <property type="match status" value="1"/>
</dbReference>
<evidence type="ECO:0000259" key="6">
    <source>
        <dbReference type="PROSITE" id="PS50926"/>
    </source>
</evidence>
<comment type="cofactor">
    <cofactor evidence="1">
        <name>Mg(2+)</name>
        <dbReference type="ChEBI" id="CHEBI:18420"/>
    </cofactor>
</comment>
<keyword evidence="4" id="KW-0460">Magnesium</keyword>
<evidence type="ECO:0000256" key="2">
    <source>
        <dbReference type="ARBA" id="ARBA00022722"/>
    </source>
</evidence>
<evidence type="ECO:0000313" key="7">
    <source>
        <dbReference type="EMBL" id="EFV01733.1"/>
    </source>
</evidence>
<comment type="caution">
    <text evidence="7">The sequence shown here is derived from an EMBL/GenBank/DDBJ whole genome shotgun (WGS) entry which is preliminary data.</text>
</comment>
<accession>E6MGJ3</accession>
<evidence type="ECO:0000256" key="3">
    <source>
        <dbReference type="ARBA" id="ARBA00022801"/>
    </source>
</evidence>
<keyword evidence="3" id="KW-0378">Hydrolase</keyword>
<protein>
    <submittedName>
        <fullName evidence="7">PIN domain protein</fullName>
    </submittedName>
</protein>
<evidence type="ECO:0000256" key="4">
    <source>
        <dbReference type="ARBA" id="ARBA00022842"/>
    </source>
</evidence>
<reference evidence="7 8" key="1">
    <citation type="submission" date="2010-12" db="EMBL/GenBank/DDBJ databases">
        <authorList>
            <person name="Muzny D."/>
            <person name="Qin X."/>
            <person name="Deng J."/>
            <person name="Jiang H."/>
            <person name="Liu Y."/>
            <person name="Qu J."/>
            <person name="Song X.-Z."/>
            <person name="Zhang L."/>
            <person name="Thornton R."/>
            <person name="Coyle M."/>
            <person name="Francisco L."/>
            <person name="Jackson L."/>
            <person name="Javaid M."/>
            <person name="Korchina V."/>
            <person name="Kovar C."/>
            <person name="Mata R."/>
            <person name="Mathew T."/>
            <person name="Ngo R."/>
            <person name="Nguyen L."/>
            <person name="Nguyen N."/>
            <person name="Okwuonu G."/>
            <person name="Ongeri F."/>
            <person name="Pham C."/>
            <person name="Simmons D."/>
            <person name="Wilczek-Boney K."/>
            <person name="Hale W."/>
            <person name="Jakkamsetti A."/>
            <person name="Pham P."/>
            <person name="Ruth R."/>
            <person name="San Lucas F."/>
            <person name="Warren J."/>
            <person name="Zhang J."/>
            <person name="Zhao Z."/>
            <person name="Zhou C."/>
            <person name="Zhu D."/>
            <person name="Lee S."/>
            <person name="Bess C."/>
            <person name="Blankenburg K."/>
            <person name="Forbes L."/>
            <person name="Fu Q."/>
            <person name="Gubbala S."/>
            <person name="Hirani K."/>
            <person name="Jayaseelan J.C."/>
            <person name="Lara F."/>
            <person name="Munidasa M."/>
            <person name="Palculict T."/>
            <person name="Patil S."/>
            <person name="Pu L.-L."/>
            <person name="Saada N."/>
            <person name="Tang L."/>
            <person name="Weissenberger G."/>
            <person name="Zhu Y."/>
            <person name="Hemphill L."/>
            <person name="Shang Y."/>
            <person name="Youmans B."/>
            <person name="Ayvaz T."/>
            <person name="Ross M."/>
            <person name="Santibanez J."/>
            <person name="Aqrawi P."/>
            <person name="Gross S."/>
            <person name="Joshi V."/>
            <person name="Fowler G."/>
            <person name="Nazareth L."/>
            <person name="Reid J."/>
            <person name="Worley K."/>
            <person name="Petrosino J."/>
            <person name="Highlander S."/>
            <person name="Gibbs R."/>
        </authorList>
    </citation>
    <scope>NUCLEOTIDE SEQUENCE [LARGE SCALE GENOMIC DNA]</scope>
    <source>
        <strain evidence="7 8">ATCC 23263</strain>
    </source>
</reference>
<keyword evidence="5" id="KW-0812">Transmembrane</keyword>
<sequence>MGAWHIRHAGCARVHAEIVGYRHARFGQINHTKVARLLKACYNKNAHSMKGGEIMLRKVLRGICTLFGMIIGYVLGNAAIVHRWLPQKMAATDMYRWLVTIGAVVIFGLIFYFIFSLIVKMGKAISKAVEKSLEEVRMADVVLGIGGLVIGLLIAMLISVPIAQIPIKWLASVLTIVVYVLMAYLGVAIPVRKRDEFIDAFRQMRSVNVGSSLTRKLSRRKTNALEPEIKILDTSVIIDGRIYDIMRSGFLEGPVIVPVFVLAELQLLADNGDDLKRARGRRGLDIVKKMQNEFDEMIRVSEEDYDDLTGVDDKLVRMGKEKKYKILTNDYNLNKVATVRGVQVLNINELANAVKPVVLPGEAMQVHPVKNGKESGQAVAYLDDGTMIVVENGKRHIGEHIAVTVTSVLQTAAGRMIFAKPSKDV</sequence>
<evidence type="ECO:0000313" key="8">
    <source>
        <dbReference type="Proteomes" id="UP000004754"/>
    </source>
</evidence>
<keyword evidence="2" id="KW-0540">Nuclease</keyword>
<organism evidence="7 8">
    <name type="scientific">Pseudoramibacter alactolyticus ATCC 23263</name>
    <dbReference type="NCBI Taxonomy" id="887929"/>
    <lineage>
        <taxon>Bacteria</taxon>
        <taxon>Bacillati</taxon>
        <taxon>Bacillota</taxon>
        <taxon>Clostridia</taxon>
        <taxon>Eubacteriales</taxon>
        <taxon>Eubacteriaceae</taxon>
        <taxon>Pseudoramibacter</taxon>
    </lineage>
</organism>
<feature type="transmembrane region" description="Helical" evidence="5">
    <location>
        <begin position="169"/>
        <end position="191"/>
    </location>
</feature>
<dbReference type="InterPro" id="IPR052041">
    <property type="entry name" value="Nucleic_acid_metab_PIN/TRAM"/>
</dbReference>
<dbReference type="GO" id="GO:0004518">
    <property type="term" value="F:nuclease activity"/>
    <property type="evidence" value="ECO:0007669"/>
    <property type="project" value="UniProtKB-KW"/>
</dbReference>
<gene>
    <name evidence="7" type="ORF">HMP0721_1126</name>
</gene>
<dbReference type="GO" id="GO:0016787">
    <property type="term" value="F:hydrolase activity"/>
    <property type="evidence" value="ECO:0007669"/>
    <property type="project" value="UniProtKB-KW"/>
</dbReference>
<dbReference type="HOGENOM" id="CLU_050839_0_0_9"/>
<dbReference type="InterPro" id="IPR029060">
    <property type="entry name" value="PIN-like_dom_sf"/>
</dbReference>
<keyword evidence="5" id="KW-0472">Membrane</keyword>
<keyword evidence="5" id="KW-1133">Transmembrane helix</keyword>
<dbReference type="InterPro" id="IPR002716">
    <property type="entry name" value="PIN_dom"/>
</dbReference>
<evidence type="ECO:0000256" key="1">
    <source>
        <dbReference type="ARBA" id="ARBA00001946"/>
    </source>
</evidence>
<feature type="transmembrane region" description="Helical" evidence="5">
    <location>
        <begin position="97"/>
        <end position="119"/>
    </location>
</feature>
<dbReference type="PANTHER" id="PTHR11603:SF147">
    <property type="entry name" value="MEMBRANE PROTEIN"/>
    <property type="match status" value="1"/>
</dbReference>
<dbReference type="eggNOG" id="COG4956">
    <property type="taxonomic scope" value="Bacteria"/>
</dbReference>
<dbReference type="Gene3D" id="3.40.50.1010">
    <property type="entry name" value="5'-nuclease"/>
    <property type="match status" value="1"/>
</dbReference>
<dbReference type="InterPro" id="IPR002792">
    <property type="entry name" value="TRAM_dom"/>
</dbReference>
<dbReference type="STRING" id="887929.HMP0721_1126"/>
<dbReference type="CDD" id="cd09877">
    <property type="entry name" value="PIN_YacL-like"/>
    <property type="match status" value="1"/>
</dbReference>
<dbReference type="Proteomes" id="UP000004754">
    <property type="component" value="Unassembled WGS sequence"/>
</dbReference>
<proteinExistence type="predicted"/>
<dbReference type="SMART" id="SM00670">
    <property type="entry name" value="PINc"/>
    <property type="match status" value="1"/>
</dbReference>
<dbReference type="EMBL" id="AEQN01000016">
    <property type="protein sequence ID" value="EFV01733.1"/>
    <property type="molecule type" value="Genomic_DNA"/>
</dbReference>
<dbReference type="AlphaFoldDB" id="E6MGJ3"/>
<name>E6MGJ3_9FIRM</name>
<dbReference type="PANTHER" id="PTHR11603">
    <property type="entry name" value="AAA FAMILY ATPASE"/>
    <property type="match status" value="1"/>
</dbReference>
<feature type="domain" description="TRAM" evidence="6">
    <location>
        <begin position="357"/>
        <end position="418"/>
    </location>
</feature>
<feature type="transmembrane region" description="Helical" evidence="5">
    <location>
        <begin position="140"/>
        <end position="163"/>
    </location>
</feature>
<dbReference type="PROSITE" id="PS50926">
    <property type="entry name" value="TRAM"/>
    <property type="match status" value="1"/>
</dbReference>
<evidence type="ECO:0000256" key="5">
    <source>
        <dbReference type="SAM" id="Phobius"/>
    </source>
</evidence>
<feature type="transmembrane region" description="Helical" evidence="5">
    <location>
        <begin position="59"/>
        <end position="85"/>
    </location>
</feature>